<accession>A0A061AHQ7</accession>
<feature type="compositionally biased region" description="Low complexity" evidence="8">
    <location>
        <begin position="73"/>
        <end position="83"/>
    </location>
</feature>
<dbReference type="Pfam" id="PF00320">
    <property type="entry name" value="GATA"/>
    <property type="match status" value="1"/>
</dbReference>
<dbReference type="GO" id="GO:0000981">
    <property type="term" value="F:DNA-binding transcription factor activity, RNA polymerase II-specific"/>
    <property type="evidence" value="ECO:0007669"/>
    <property type="project" value="TreeGrafter"/>
</dbReference>
<dbReference type="GO" id="GO:0000122">
    <property type="term" value="P:negative regulation of transcription by RNA polymerase II"/>
    <property type="evidence" value="ECO:0007669"/>
    <property type="project" value="TreeGrafter"/>
</dbReference>
<feature type="region of interest" description="Disordered" evidence="8">
    <location>
        <begin position="163"/>
        <end position="255"/>
    </location>
</feature>
<dbReference type="Pfam" id="PF25026">
    <property type="entry name" value="Asd-4"/>
    <property type="match status" value="1"/>
</dbReference>
<comment type="subcellular location">
    <subcellularLocation>
        <location evidence="1">Nucleus</location>
    </subcellularLocation>
</comment>
<organism evidence="10">
    <name type="scientific">Cyberlindnera fabianii</name>
    <name type="common">Yeast</name>
    <name type="synonym">Hansenula fabianii</name>
    <dbReference type="NCBI Taxonomy" id="36022"/>
    <lineage>
        <taxon>Eukaryota</taxon>
        <taxon>Fungi</taxon>
        <taxon>Dikarya</taxon>
        <taxon>Ascomycota</taxon>
        <taxon>Saccharomycotina</taxon>
        <taxon>Saccharomycetes</taxon>
        <taxon>Phaffomycetales</taxon>
        <taxon>Phaffomycetaceae</taxon>
        <taxon>Cyberlindnera</taxon>
    </lineage>
</organism>
<name>A0A061AHQ7_CYBFA</name>
<feature type="compositionally biased region" description="Low complexity" evidence="8">
    <location>
        <begin position="390"/>
        <end position="412"/>
    </location>
</feature>
<dbReference type="InterPro" id="IPR056998">
    <property type="entry name" value="Asd-4/GZF3_helical"/>
</dbReference>
<feature type="compositionally biased region" description="Polar residues" evidence="8">
    <location>
        <begin position="98"/>
        <end position="115"/>
    </location>
</feature>
<dbReference type="Gene3D" id="3.30.50.10">
    <property type="entry name" value="Erythroid Transcription Factor GATA-1, subunit A"/>
    <property type="match status" value="1"/>
</dbReference>
<dbReference type="AlphaFoldDB" id="A0A061AHQ7"/>
<dbReference type="PANTHER" id="PTHR10071">
    <property type="entry name" value="TRANSCRIPTION FACTOR GATA FAMILY MEMBER"/>
    <property type="match status" value="1"/>
</dbReference>
<feature type="region of interest" description="Disordered" evidence="8">
    <location>
        <begin position="323"/>
        <end position="349"/>
    </location>
</feature>
<keyword evidence="4" id="KW-0862">Zinc</keyword>
<protein>
    <submittedName>
        <fullName evidence="10">CYFA0S01e07162g1_1</fullName>
    </submittedName>
</protein>
<dbReference type="InterPro" id="IPR039355">
    <property type="entry name" value="Transcription_factor_GATA"/>
</dbReference>
<dbReference type="SUPFAM" id="SSF57716">
    <property type="entry name" value="Glucocorticoid receptor-like (DNA-binding domain)"/>
    <property type="match status" value="1"/>
</dbReference>
<dbReference type="VEuPathDB" id="FungiDB:BON22_0520"/>
<dbReference type="SMART" id="SM00401">
    <property type="entry name" value="ZnF_GATA"/>
    <property type="match status" value="1"/>
</dbReference>
<keyword evidence="5" id="KW-0539">Nucleus</keyword>
<dbReference type="GO" id="GO:0008270">
    <property type="term" value="F:zinc ion binding"/>
    <property type="evidence" value="ECO:0007669"/>
    <property type="project" value="UniProtKB-KW"/>
</dbReference>
<evidence type="ECO:0000259" key="9">
    <source>
        <dbReference type="PROSITE" id="PS50114"/>
    </source>
</evidence>
<evidence type="ECO:0000256" key="6">
    <source>
        <dbReference type="PROSITE-ProRule" id="PRU00094"/>
    </source>
</evidence>
<feature type="compositionally biased region" description="Polar residues" evidence="8">
    <location>
        <begin position="1"/>
        <end position="66"/>
    </location>
</feature>
<dbReference type="GO" id="GO:0045944">
    <property type="term" value="P:positive regulation of transcription by RNA polymerase II"/>
    <property type="evidence" value="ECO:0007669"/>
    <property type="project" value="TreeGrafter"/>
</dbReference>
<proteinExistence type="predicted"/>
<feature type="region of interest" description="Disordered" evidence="8">
    <location>
        <begin position="383"/>
        <end position="422"/>
    </location>
</feature>
<dbReference type="OrthoDB" id="515401at2759"/>
<evidence type="ECO:0000313" key="10">
    <source>
        <dbReference type="EMBL" id="CDR37082.1"/>
    </source>
</evidence>
<dbReference type="InterPro" id="IPR000679">
    <property type="entry name" value="Znf_GATA"/>
</dbReference>
<evidence type="ECO:0000256" key="1">
    <source>
        <dbReference type="ARBA" id="ARBA00004123"/>
    </source>
</evidence>
<sequence>MSQVQHQRPPVTDQTMNSHINATTGPNSQVTTVHTSSSAAGTTSNDNSLPQSAPQTPPDGTNSLGQSDKPLESATAPTTSAPSPKDKKKDANPPHPNVKTTTYITAEGSTSSKTNISTPICKNCKTSTTPLWRRDETGQVLCNACGLFLKLHGRPRPISLKTDVIKSRNRIKHPGGATINGAGAKSGPNTPELKAKDSKKRAPSGKDGSKKEKRPSPAPSQSSPPPTSLLSNGSSSNGDGNSMKPTPKSPFMFNHVHHLPPHLQQQVPLHHPASVPTQFASNLQTITSPLLLSTTPKTQVAHHQLAQTQAAAGVLENLSHDKREPDVILPPPQAKLGATNPDEKVAPFSPASALAGSHKLPSLLNPISSFSYSSPSFGPQHSITNPSAFSLSNPAPQSSAPPSSQSLPSSTSEAAKEESNDVVTTLKTRISELELVNDLYKSRISELENAEQQSRGRELELRRRIEELEAGEQQRKKLKTEDGIAVTK</sequence>
<dbReference type="PROSITE" id="PS50114">
    <property type="entry name" value="GATA_ZN_FINGER_2"/>
    <property type="match status" value="1"/>
</dbReference>
<dbReference type="GO" id="GO:0005634">
    <property type="term" value="C:nucleus"/>
    <property type="evidence" value="ECO:0007669"/>
    <property type="project" value="UniProtKB-SubCell"/>
</dbReference>
<reference evidence="10" key="1">
    <citation type="journal article" date="2014" name="Genome Announc.">
        <title>Genome sequence of the yeast Cyberlindnera fabianii (Hansenula fabianii).</title>
        <authorList>
            <person name="Freel K.C."/>
            <person name="Sarilar V."/>
            <person name="Neuveglise C."/>
            <person name="Devillers H."/>
            <person name="Friedrich A."/>
            <person name="Schacherer J."/>
        </authorList>
    </citation>
    <scope>NUCLEOTIDE SEQUENCE</scope>
    <source>
        <strain evidence="10">YJS4271</strain>
    </source>
</reference>
<dbReference type="CDD" id="cd00202">
    <property type="entry name" value="ZnF_GATA"/>
    <property type="match status" value="1"/>
</dbReference>
<dbReference type="EMBL" id="LK052886">
    <property type="protein sequence ID" value="CDR37082.1"/>
    <property type="molecule type" value="Genomic_DNA"/>
</dbReference>
<dbReference type="FunFam" id="3.30.50.10:FF:000007">
    <property type="entry name" value="Nitrogen regulatory AreA, N-terminal"/>
    <property type="match status" value="1"/>
</dbReference>
<feature type="coiled-coil region" evidence="7">
    <location>
        <begin position="430"/>
        <end position="481"/>
    </location>
</feature>
<feature type="compositionally biased region" description="Low complexity" evidence="8">
    <location>
        <begin position="228"/>
        <end position="242"/>
    </location>
</feature>
<evidence type="ECO:0000256" key="7">
    <source>
        <dbReference type="SAM" id="Coils"/>
    </source>
</evidence>
<evidence type="ECO:0000256" key="8">
    <source>
        <dbReference type="SAM" id="MobiDB-lite"/>
    </source>
</evidence>
<dbReference type="PRINTS" id="PR00619">
    <property type="entry name" value="GATAZNFINGER"/>
</dbReference>
<evidence type="ECO:0000256" key="4">
    <source>
        <dbReference type="ARBA" id="ARBA00022833"/>
    </source>
</evidence>
<gene>
    <name evidence="10" type="ORF">CYFA0S_01e07162g</name>
</gene>
<evidence type="ECO:0000256" key="3">
    <source>
        <dbReference type="ARBA" id="ARBA00022771"/>
    </source>
</evidence>
<keyword evidence="2" id="KW-0479">Metal-binding</keyword>
<dbReference type="GO" id="GO:0000978">
    <property type="term" value="F:RNA polymerase II cis-regulatory region sequence-specific DNA binding"/>
    <property type="evidence" value="ECO:0007669"/>
    <property type="project" value="TreeGrafter"/>
</dbReference>
<feature type="compositionally biased region" description="Pro residues" evidence="8">
    <location>
        <begin position="216"/>
        <end position="227"/>
    </location>
</feature>
<keyword evidence="3 6" id="KW-0863">Zinc-finger</keyword>
<evidence type="ECO:0000256" key="2">
    <source>
        <dbReference type="ARBA" id="ARBA00022723"/>
    </source>
</evidence>
<feature type="region of interest" description="Disordered" evidence="8">
    <location>
        <begin position="1"/>
        <end position="115"/>
    </location>
</feature>
<dbReference type="PANTHER" id="PTHR10071:SF281">
    <property type="entry name" value="BOX A-BINDING FACTOR-RELATED"/>
    <property type="match status" value="1"/>
</dbReference>
<dbReference type="InterPro" id="IPR013088">
    <property type="entry name" value="Znf_NHR/GATA"/>
</dbReference>
<evidence type="ECO:0000256" key="5">
    <source>
        <dbReference type="ARBA" id="ARBA00023242"/>
    </source>
</evidence>
<feature type="domain" description="GATA-type" evidence="9">
    <location>
        <begin position="121"/>
        <end position="168"/>
    </location>
</feature>
<keyword evidence="7" id="KW-0175">Coiled coil</keyword>
<dbReference type="PROSITE" id="PS00344">
    <property type="entry name" value="GATA_ZN_FINGER_1"/>
    <property type="match status" value="1"/>
</dbReference>